<dbReference type="SUPFAM" id="SSF53335">
    <property type="entry name" value="S-adenosyl-L-methionine-dependent methyltransferases"/>
    <property type="match status" value="1"/>
</dbReference>
<dbReference type="CDD" id="cd02440">
    <property type="entry name" value="AdoMet_MTases"/>
    <property type="match status" value="1"/>
</dbReference>
<evidence type="ECO:0000256" key="4">
    <source>
        <dbReference type="SAM" id="MobiDB-lite"/>
    </source>
</evidence>
<feature type="region of interest" description="Disordered" evidence="4">
    <location>
        <begin position="1"/>
        <end position="30"/>
    </location>
</feature>
<accession>A0AAW9TFS3</accession>
<keyword evidence="2 6" id="KW-0489">Methyltransferase</keyword>
<gene>
    <name evidence="6" type="ORF">GHK53_04445</name>
</gene>
<feature type="domain" description="Methyltransferase type 11" evidence="5">
    <location>
        <begin position="82"/>
        <end position="176"/>
    </location>
</feature>
<evidence type="ECO:0000256" key="2">
    <source>
        <dbReference type="ARBA" id="ARBA00022603"/>
    </source>
</evidence>
<dbReference type="AlphaFoldDB" id="A0AAW9TFS3"/>
<comment type="caution">
    <text evidence="6">The sequence shown here is derived from an EMBL/GenBank/DDBJ whole genome shotgun (WGS) entry which is preliminary data.</text>
</comment>
<dbReference type="InterPro" id="IPR013216">
    <property type="entry name" value="Methyltransf_11"/>
</dbReference>
<evidence type="ECO:0000259" key="5">
    <source>
        <dbReference type="Pfam" id="PF08241"/>
    </source>
</evidence>
<evidence type="ECO:0000313" key="6">
    <source>
        <dbReference type="EMBL" id="MQW32108.1"/>
    </source>
</evidence>
<dbReference type="Pfam" id="PF08241">
    <property type="entry name" value="Methyltransf_11"/>
    <property type="match status" value="1"/>
</dbReference>
<evidence type="ECO:0000313" key="7">
    <source>
        <dbReference type="Proteomes" id="UP000429484"/>
    </source>
</evidence>
<dbReference type="InterPro" id="IPR051052">
    <property type="entry name" value="Diverse_substrate_MTase"/>
</dbReference>
<dbReference type="InterPro" id="IPR029063">
    <property type="entry name" value="SAM-dependent_MTases_sf"/>
</dbReference>
<name>A0AAW9TFS3_RHIML</name>
<sequence length="306" mass="34480">MIVHQDNSPLGSTESTVITMDDTGTHNSPLSERFNEKREYFGLVAATYDRARPRYDRRSIECILGQAQARRRPLNSDPITIVDVGCGTGIFTRQLAEALGDSGVVHGVEPTESLRLVAEAASSPSNVRYIDGVAEHLCFERETVDVITAATSANWFDRPAFYAEARRVLRKTGVLALLMNKRLFAYNRFLFEYEIFLESIFPEYARGTHANALGSFCCVNYLHELRSDNNVEYADFFSWQWTQTVSPREFEELAVTNSVVQRAIEQHGENTIIARLRALINSHVDESGRLEIPFATELTVASFKTP</sequence>
<dbReference type="Proteomes" id="UP000429484">
    <property type="component" value="Unassembled WGS sequence"/>
</dbReference>
<evidence type="ECO:0000256" key="1">
    <source>
        <dbReference type="ARBA" id="ARBA00008361"/>
    </source>
</evidence>
<dbReference type="PANTHER" id="PTHR44942">
    <property type="entry name" value="METHYLTRANSF_11 DOMAIN-CONTAINING PROTEIN"/>
    <property type="match status" value="1"/>
</dbReference>
<dbReference type="GO" id="GO:0008757">
    <property type="term" value="F:S-adenosylmethionine-dependent methyltransferase activity"/>
    <property type="evidence" value="ECO:0007669"/>
    <property type="project" value="InterPro"/>
</dbReference>
<feature type="compositionally biased region" description="Polar residues" evidence="4">
    <location>
        <begin position="1"/>
        <end position="18"/>
    </location>
</feature>
<proteinExistence type="inferred from homology"/>
<protein>
    <submittedName>
        <fullName evidence="6">Methyltransferase domain-containing protein</fullName>
    </submittedName>
</protein>
<dbReference type="RefSeq" id="WP_153349391.1">
    <property type="nucleotide sequence ID" value="NZ_WISR01000047.1"/>
</dbReference>
<dbReference type="GO" id="GO:0032259">
    <property type="term" value="P:methylation"/>
    <property type="evidence" value="ECO:0007669"/>
    <property type="project" value="UniProtKB-KW"/>
</dbReference>
<dbReference type="EMBL" id="WISR01000047">
    <property type="protein sequence ID" value="MQW32108.1"/>
    <property type="molecule type" value="Genomic_DNA"/>
</dbReference>
<evidence type="ECO:0000256" key="3">
    <source>
        <dbReference type="ARBA" id="ARBA00022679"/>
    </source>
</evidence>
<keyword evidence="3" id="KW-0808">Transferase</keyword>
<dbReference type="Gene3D" id="3.40.50.150">
    <property type="entry name" value="Vaccinia Virus protein VP39"/>
    <property type="match status" value="1"/>
</dbReference>
<dbReference type="PANTHER" id="PTHR44942:SF4">
    <property type="entry name" value="METHYLTRANSFERASE TYPE 11 DOMAIN-CONTAINING PROTEIN"/>
    <property type="match status" value="1"/>
</dbReference>
<reference evidence="6 7" key="1">
    <citation type="journal article" date="2013" name="Genome Biol.">
        <title>Comparative genomics of the core and accessory genomes of 48 Sinorhizobium strains comprising five genospecies.</title>
        <authorList>
            <person name="Sugawara M."/>
            <person name="Epstein B."/>
            <person name="Badgley B.D."/>
            <person name="Unno T."/>
            <person name="Xu L."/>
            <person name="Reese J."/>
            <person name="Gyaneshwar P."/>
            <person name="Denny R."/>
            <person name="Mudge J."/>
            <person name="Bharti A.K."/>
            <person name="Farmer A.D."/>
            <person name="May G.D."/>
            <person name="Woodward J.E."/>
            <person name="Medigue C."/>
            <person name="Vallenet D."/>
            <person name="Lajus A."/>
            <person name="Rouy Z."/>
            <person name="Martinez-Vaz B."/>
            <person name="Tiffin P."/>
            <person name="Young N.D."/>
            <person name="Sadowsky M.J."/>
        </authorList>
    </citation>
    <scope>NUCLEOTIDE SEQUENCE [LARGE SCALE GENOMIC DNA]</scope>
    <source>
        <strain evidence="6 7">N6B1</strain>
    </source>
</reference>
<comment type="similarity">
    <text evidence="1">Belongs to the methyltransferase superfamily.</text>
</comment>
<organism evidence="6 7">
    <name type="scientific">Rhizobium meliloti</name>
    <name type="common">Ensifer meliloti</name>
    <name type="synonym">Sinorhizobium meliloti</name>
    <dbReference type="NCBI Taxonomy" id="382"/>
    <lineage>
        <taxon>Bacteria</taxon>
        <taxon>Pseudomonadati</taxon>
        <taxon>Pseudomonadota</taxon>
        <taxon>Alphaproteobacteria</taxon>
        <taxon>Hyphomicrobiales</taxon>
        <taxon>Rhizobiaceae</taxon>
        <taxon>Sinorhizobium/Ensifer group</taxon>
        <taxon>Sinorhizobium</taxon>
    </lineage>
</organism>